<keyword evidence="4" id="KW-1133">Transmembrane helix</keyword>
<keyword evidence="3" id="KW-0808">Transferase</keyword>
<keyword evidence="4" id="KW-0472">Membrane</keyword>
<comment type="caution">
    <text evidence="5">The sequence shown here is derived from an EMBL/GenBank/DDBJ whole genome shotgun (WGS) entry which is preliminary data.</text>
</comment>
<dbReference type="InterPro" id="IPR029044">
    <property type="entry name" value="Nucleotide-diphossugar_trans"/>
</dbReference>
<dbReference type="PANTHER" id="PTHR31306">
    <property type="entry name" value="ALPHA-1,6-MANNOSYLTRANSFERASE MNN11-RELATED"/>
    <property type="match status" value="1"/>
</dbReference>
<gene>
    <name evidence="5" type="ORF">DAPK24_001090</name>
</gene>
<dbReference type="GO" id="GO:0000009">
    <property type="term" value="F:alpha-1,6-mannosyltransferase activity"/>
    <property type="evidence" value="ECO:0007669"/>
    <property type="project" value="TreeGrafter"/>
</dbReference>
<proteinExistence type="inferred from homology"/>
<evidence type="ECO:0000256" key="4">
    <source>
        <dbReference type="SAM" id="Phobius"/>
    </source>
</evidence>
<dbReference type="AlphaFoldDB" id="A0AAV5QYP6"/>
<dbReference type="GO" id="GO:0006487">
    <property type="term" value="P:protein N-linked glycosylation"/>
    <property type="evidence" value="ECO:0007669"/>
    <property type="project" value="TreeGrafter"/>
</dbReference>
<protein>
    <submittedName>
        <fullName evidence="5">Alpha-1,6-mannosyltransferase</fullName>
    </submittedName>
</protein>
<organism evidence="5 6">
    <name type="scientific">Pichia kluyveri</name>
    <name type="common">Yeast</name>
    <dbReference type="NCBI Taxonomy" id="36015"/>
    <lineage>
        <taxon>Eukaryota</taxon>
        <taxon>Fungi</taxon>
        <taxon>Dikarya</taxon>
        <taxon>Ascomycota</taxon>
        <taxon>Saccharomycotina</taxon>
        <taxon>Pichiomycetes</taxon>
        <taxon>Pichiales</taxon>
        <taxon>Pichiaceae</taxon>
        <taxon>Pichia</taxon>
    </lineage>
</organism>
<evidence type="ECO:0000256" key="2">
    <source>
        <dbReference type="ARBA" id="ARBA00022676"/>
    </source>
</evidence>
<dbReference type="Gene3D" id="3.90.550.10">
    <property type="entry name" value="Spore Coat Polysaccharide Biosynthesis Protein SpsA, Chain A"/>
    <property type="match status" value="1"/>
</dbReference>
<keyword evidence="4" id="KW-0812">Transmembrane</keyword>
<dbReference type="Proteomes" id="UP001378960">
    <property type="component" value="Unassembled WGS sequence"/>
</dbReference>
<evidence type="ECO:0000313" key="5">
    <source>
        <dbReference type="EMBL" id="GMM43534.1"/>
    </source>
</evidence>
<keyword evidence="6" id="KW-1185">Reference proteome</keyword>
<accession>A0AAV5QYP6</accession>
<dbReference type="GO" id="GO:0000136">
    <property type="term" value="C:mannan polymerase complex"/>
    <property type="evidence" value="ECO:0007669"/>
    <property type="project" value="TreeGrafter"/>
</dbReference>
<name>A0AAV5QYP6_PICKL</name>
<sequence length="480" mass="56143">MESNPDLLYRKKRKSFNGLDSLYSKTIQKFKLNVQKYFGIDLDSNYNYNSKFNLPVIITDYLPIVILLLILNYLINGNIIPKPFTTSIGNHSPPENFFKFTQSKFLGSYNLHGLTSKSTSFIPVTDKYIFPRVQDINTLKELSYEDFFDVETYGNPKNPKSFYKYSLDFYEDIDEDEEIINIDKDQNEKAVKNSEIKPKYSLSQQNAMKSFKQTGRKIYKGNENPEIILVTSINFENLNPSYIVKIIQNRVDYAHTNNYGVYSRWNQEFLPMFQKTRNSLDSWSRIIAIREAMIAFPKAKWFWYIDETSFIMNNQININNYILKKESLEPIILKDQSILQPDGFIKTYSDVKFEDISIILTQNENGISVDNFIIKNNLYGKAILNLVLDPLMKTYPKFKKDVSTTLSHILQWHPILLSKTVIIPPRTINARVNNNADIDIKYAYQNDDFVISFANCKLLANCEKQLTPYWEKTQLKNKDD</sequence>
<dbReference type="EMBL" id="BTGB01000001">
    <property type="protein sequence ID" value="GMM43534.1"/>
    <property type="molecule type" value="Genomic_DNA"/>
</dbReference>
<comment type="similarity">
    <text evidence="1">Belongs to the glycosyltransferase 34 family.</text>
</comment>
<evidence type="ECO:0000256" key="3">
    <source>
        <dbReference type="ARBA" id="ARBA00022679"/>
    </source>
</evidence>
<dbReference type="PANTHER" id="PTHR31306:SF10">
    <property type="entry name" value="ALPHA-1,6-MANNOSYLTRANSFERASE MNN11-RELATED"/>
    <property type="match status" value="1"/>
</dbReference>
<reference evidence="5 6" key="1">
    <citation type="journal article" date="2023" name="Elife">
        <title>Identification of key yeast species and microbe-microbe interactions impacting larval growth of Drosophila in the wild.</title>
        <authorList>
            <person name="Mure A."/>
            <person name="Sugiura Y."/>
            <person name="Maeda R."/>
            <person name="Honda K."/>
            <person name="Sakurai N."/>
            <person name="Takahashi Y."/>
            <person name="Watada M."/>
            <person name="Katoh T."/>
            <person name="Gotoh A."/>
            <person name="Gotoh Y."/>
            <person name="Taniguchi I."/>
            <person name="Nakamura K."/>
            <person name="Hayashi T."/>
            <person name="Katayama T."/>
            <person name="Uemura T."/>
            <person name="Hattori Y."/>
        </authorList>
    </citation>
    <scope>NUCLEOTIDE SEQUENCE [LARGE SCALE GENOMIC DNA]</scope>
    <source>
        <strain evidence="5 6">PK-24</strain>
    </source>
</reference>
<evidence type="ECO:0000313" key="6">
    <source>
        <dbReference type="Proteomes" id="UP001378960"/>
    </source>
</evidence>
<keyword evidence="2" id="KW-0328">Glycosyltransferase</keyword>
<feature type="transmembrane region" description="Helical" evidence="4">
    <location>
        <begin position="52"/>
        <end position="75"/>
    </location>
</feature>
<dbReference type="InterPro" id="IPR008630">
    <property type="entry name" value="Glyco_trans_34"/>
</dbReference>
<dbReference type="Pfam" id="PF05637">
    <property type="entry name" value="Glyco_transf_34"/>
    <property type="match status" value="1"/>
</dbReference>
<evidence type="ECO:0000256" key="1">
    <source>
        <dbReference type="ARBA" id="ARBA00005664"/>
    </source>
</evidence>